<dbReference type="Gene3D" id="3.60.40.10">
    <property type="entry name" value="PPM-type phosphatase domain"/>
    <property type="match status" value="1"/>
</dbReference>
<proteinExistence type="inferred from homology"/>
<organism evidence="11 12">
    <name type="scientific">Trapa incisa</name>
    <dbReference type="NCBI Taxonomy" id="236973"/>
    <lineage>
        <taxon>Eukaryota</taxon>
        <taxon>Viridiplantae</taxon>
        <taxon>Streptophyta</taxon>
        <taxon>Embryophyta</taxon>
        <taxon>Tracheophyta</taxon>
        <taxon>Spermatophyta</taxon>
        <taxon>Magnoliopsida</taxon>
        <taxon>eudicotyledons</taxon>
        <taxon>Gunneridae</taxon>
        <taxon>Pentapetalae</taxon>
        <taxon>rosids</taxon>
        <taxon>malvids</taxon>
        <taxon>Myrtales</taxon>
        <taxon>Lythraceae</taxon>
        <taxon>Trapa</taxon>
    </lineage>
</organism>
<dbReference type="InterPro" id="IPR036457">
    <property type="entry name" value="PPM-type-like_dom_sf"/>
</dbReference>
<dbReference type="InterPro" id="IPR015655">
    <property type="entry name" value="PP2C"/>
</dbReference>
<sequence>MVSQAERKSPMCLPLQLCFRPTVKANKKVRPALETVTVRTKPQPHVPIDEAIKGITLTKTCPVEVQEFTINKEFIPSSRSGSYAHTGFRDYMEDEHLRIDDLSICFELPSESPRPAAFYGVFDGHGGPEAATFVKNNITKILFQNTNFPMSIEVEKGFIGDAMDSLQRAYLLADKALSDARYGVSPATGTTALTALIFGRILMVANAGDCRAVLCRNGVAVDMSQDHRPANIHEMDRVKKLGARVLYGRLDGILSVTRALGDWDMKIQGRAAGAALSPLISDPDFQHVTLTEDDEFLILASDGIWAVMSSWRAVNIVRKELKKHNDPKRAARKLVRESYWLGANDNATVVVVCLSSQDQRSSMKLRPKGWLGRLLWWRKNQVISLS</sequence>
<dbReference type="SMART" id="SM00332">
    <property type="entry name" value="PP2Cc"/>
    <property type="match status" value="1"/>
</dbReference>
<comment type="cofactor">
    <cofactor evidence="2">
        <name>Mg(2+)</name>
        <dbReference type="ChEBI" id="CHEBI:18420"/>
    </cofactor>
</comment>
<dbReference type="PROSITE" id="PS51746">
    <property type="entry name" value="PPM_2"/>
    <property type="match status" value="1"/>
</dbReference>
<evidence type="ECO:0000256" key="9">
    <source>
        <dbReference type="RuleBase" id="RU003465"/>
    </source>
</evidence>
<protein>
    <recommendedName>
        <fullName evidence="3">protein-serine/threonine phosphatase</fullName>
        <ecNumber evidence="3">3.1.3.16</ecNumber>
    </recommendedName>
</protein>
<keyword evidence="8" id="KW-0464">Manganese</keyword>
<dbReference type="GO" id="GO:0046872">
    <property type="term" value="F:metal ion binding"/>
    <property type="evidence" value="ECO:0007669"/>
    <property type="project" value="UniProtKB-KW"/>
</dbReference>
<keyword evidence="5 9" id="KW-0378">Hydrolase</keyword>
<evidence type="ECO:0000256" key="6">
    <source>
        <dbReference type="ARBA" id="ARBA00022842"/>
    </source>
</evidence>
<dbReference type="PANTHER" id="PTHR13832:SF165">
    <property type="entry name" value="PROTEIN PHOSPHATASE 2C 49-RELATED"/>
    <property type="match status" value="1"/>
</dbReference>
<name>A0AAN7H199_9MYRT</name>
<keyword evidence="12" id="KW-1185">Reference proteome</keyword>
<gene>
    <name evidence="11" type="ORF">SAY87_026428</name>
</gene>
<evidence type="ECO:0000256" key="7">
    <source>
        <dbReference type="ARBA" id="ARBA00022912"/>
    </source>
</evidence>
<dbReference type="CDD" id="cd00143">
    <property type="entry name" value="PP2Cc"/>
    <property type="match status" value="1"/>
</dbReference>
<evidence type="ECO:0000256" key="2">
    <source>
        <dbReference type="ARBA" id="ARBA00001946"/>
    </source>
</evidence>
<dbReference type="PROSITE" id="PS01032">
    <property type="entry name" value="PPM_1"/>
    <property type="match status" value="1"/>
</dbReference>
<evidence type="ECO:0000313" key="12">
    <source>
        <dbReference type="Proteomes" id="UP001345219"/>
    </source>
</evidence>
<dbReference type="Pfam" id="PF00481">
    <property type="entry name" value="PP2C"/>
    <property type="match status" value="1"/>
</dbReference>
<comment type="cofactor">
    <cofactor evidence="1">
        <name>Mn(2+)</name>
        <dbReference type="ChEBI" id="CHEBI:29035"/>
    </cofactor>
</comment>
<comment type="caution">
    <text evidence="11">The sequence shown here is derived from an EMBL/GenBank/DDBJ whole genome shotgun (WGS) entry which is preliminary data.</text>
</comment>
<evidence type="ECO:0000256" key="4">
    <source>
        <dbReference type="ARBA" id="ARBA00022723"/>
    </source>
</evidence>
<dbReference type="EMBL" id="JAXIOK010000018">
    <property type="protein sequence ID" value="KAK4748979.1"/>
    <property type="molecule type" value="Genomic_DNA"/>
</dbReference>
<dbReference type="SUPFAM" id="SSF81606">
    <property type="entry name" value="PP2C-like"/>
    <property type="match status" value="1"/>
</dbReference>
<feature type="domain" description="PPM-type phosphatase" evidence="10">
    <location>
        <begin position="79"/>
        <end position="354"/>
    </location>
</feature>
<dbReference type="Proteomes" id="UP001345219">
    <property type="component" value="Chromosome 21"/>
</dbReference>
<evidence type="ECO:0000256" key="3">
    <source>
        <dbReference type="ARBA" id="ARBA00013081"/>
    </source>
</evidence>
<keyword evidence="4" id="KW-0479">Metal-binding</keyword>
<evidence type="ECO:0000256" key="1">
    <source>
        <dbReference type="ARBA" id="ARBA00001936"/>
    </source>
</evidence>
<reference evidence="11 12" key="1">
    <citation type="journal article" date="2023" name="Hortic Res">
        <title>Pangenome of water caltrop reveals structural variations and asymmetric subgenome divergence after allopolyploidization.</title>
        <authorList>
            <person name="Zhang X."/>
            <person name="Chen Y."/>
            <person name="Wang L."/>
            <person name="Yuan Y."/>
            <person name="Fang M."/>
            <person name="Shi L."/>
            <person name="Lu R."/>
            <person name="Comes H.P."/>
            <person name="Ma Y."/>
            <person name="Chen Y."/>
            <person name="Huang G."/>
            <person name="Zhou Y."/>
            <person name="Zheng Z."/>
            <person name="Qiu Y."/>
        </authorList>
    </citation>
    <scope>NUCLEOTIDE SEQUENCE [LARGE SCALE GENOMIC DNA]</scope>
    <source>
        <tissue evidence="11">Roots</tissue>
    </source>
</reference>
<keyword evidence="7 9" id="KW-0904">Protein phosphatase</keyword>
<comment type="similarity">
    <text evidence="9">Belongs to the PP2C family.</text>
</comment>
<dbReference type="InterPro" id="IPR000222">
    <property type="entry name" value="PP2C_BS"/>
</dbReference>
<evidence type="ECO:0000256" key="5">
    <source>
        <dbReference type="ARBA" id="ARBA00022801"/>
    </source>
</evidence>
<dbReference type="GO" id="GO:0004722">
    <property type="term" value="F:protein serine/threonine phosphatase activity"/>
    <property type="evidence" value="ECO:0007669"/>
    <property type="project" value="UniProtKB-EC"/>
</dbReference>
<dbReference type="EC" id="3.1.3.16" evidence="3"/>
<evidence type="ECO:0000259" key="10">
    <source>
        <dbReference type="PROSITE" id="PS51746"/>
    </source>
</evidence>
<dbReference type="AlphaFoldDB" id="A0AAN7H199"/>
<accession>A0AAN7H199</accession>
<dbReference type="InterPro" id="IPR001932">
    <property type="entry name" value="PPM-type_phosphatase-like_dom"/>
</dbReference>
<evidence type="ECO:0000256" key="8">
    <source>
        <dbReference type="ARBA" id="ARBA00023211"/>
    </source>
</evidence>
<dbReference type="PANTHER" id="PTHR13832">
    <property type="entry name" value="PROTEIN PHOSPHATASE 2C"/>
    <property type="match status" value="1"/>
</dbReference>
<keyword evidence="6" id="KW-0460">Magnesium</keyword>
<evidence type="ECO:0000313" key="11">
    <source>
        <dbReference type="EMBL" id="KAK4748979.1"/>
    </source>
</evidence>